<protein>
    <submittedName>
        <fullName evidence="1">Uncharacterized protein</fullName>
    </submittedName>
</protein>
<gene>
    <name evidence="1" type="ORF">METZ01_LOCUS502495</name>
</gene>
<proteinExistence type="predicted"/>
<reference evidence="1" key="1">
    <citation type="submission" date="2018-05" db="EMBL/GenBank/DDBJ databases">
        <authorList>
            <person name="Lanie J.A."/>
            <person name="Ng W.-L."/>
            <person name="Kazmierczak K.M."/>
            <person name="Andrzejewski T.M."/>
            <person name="Davidsen T.M."/>
            <person name="Wayne K.J."/>
            <person name="Tettelin H."/>
            <person name="Glass J.I."/>
            <person name="Rusch D."/>
            <person name="Podicherti R."/>
            <person name="Tsui H.-C.T."/>
            <person name="Winkler M.E."/>
        </authorList>
    </citation>
    <scope>NUCLEOTIDE SEQUENCE</scope>
</reference>
<evidence type="ECO:0000313" key="1">
    <source>
        <dbReference type="EMBL" id="SVE49641.1"/>
    </source>
</evidence>
<feature type="non-terminal residue" evidence="1">
    <location>
        <position position="94"/>
    </location>
</feature>
<name>A0A383DYR6_9ZZZZ</name>
<accession>A0A383DYR6</accession>
<dbReference type="EMBL" id="UINC01221342">
    <property type="protein sequence ID" value="SVE49641.1"/>
    <property type="molecule type" value="Genomic_DNA"/>
</dbReference>
<organism evidence="1">
    <name type="scientific">marine metagenome</name>
    <dbReference type="NCBI Taxonomy" id="408172"/>
    <lineage>
        <taxon>unclassified sequences</taxon>
        <taxon>metagenomes</taxon>
        <taxon>ecological metagenomes</taxon>
    </lineage>
</organism>
<dbReference type="AlphaFoldDB" id="A0A383DYR6"/>
<sequence length="94" mass="11252">MDIHSRNYWLFLKKSYDERATQGTDDYEYIPGKKYTYDSYVQNHKNIRLDDLVIFRQDDTIIGYGNINEIKSYPSTKIMRRCPRCETAAITTRK</sequence>